<evidence type="ECO:0000313" key="4">
    <source>
        <dbReference type="Proteomes" id="UP001165289"/>
    </source>
</evidence>
<gene>
    <name evidence="3" type="ORF">LOD99_15805</name>
</gene>
<feature type="coiled-coil region" evidence="1">
    <location>
        <begin position="41"/>
        <end position="68"/>
    </location>
</feature>
<keyword evidence="1" id="KW-0175">Coiled coil</keyword>
<organism evidence="3 4">
    <name type="scientific">Oopsacas minuta</name>
    <dbReference type="NCBI Taxonomy" id="111878"/>
    <lineage>
        <taxon>Eukaryota</taxon>
        <taxon>Metazoa</taxon>
        <taxon>Porifera</taxon>
        <taxon>Hexactinellida</taxon>
        <taxon>Hexasterophora</taxon>
        <taxon>Lyssacinosida</taxon>
        <taxon>Leucopsacidae</taxon>
        <taxon>Oopsacas</taxon>
    </lineage>
</organism>
<evidence type="ECO:0000256" key="1">
    <source>
        <dbReference type="SAM" id="Coils"/>
    </source>
</evidence>
<comment type="caution">
    <text evidence="3">The sequence shown here is derived from an EMBL/GenBank/DDBJ whole genome shotgun (WGS) entry which is preliminary data.</text>
</comment>
<reference evidence="3 4" key="1">
    <citation type="journal article" date="2023" name="BMC Biol.">
        <title>The compact genome of the sponge Oopsacas minuta (Hexactinellida) is lacking key metazoan core genes.</title>
        <authorList>
            <person name="Santini S."/>
            <person name="Schenkelaars Q."/>
            <person name="Jourda C."/>
            <person name="Duchesne M."/>
            <person name="Belahbib H."/>
            <person name="Rocher C."/>
            <person name="Selva M."/>
            <person name="Riesgo A."/>
            <person name="Vervoort M."/>
            <person name="Leys S.P."/>
            <person name="Kodjabachian L."/>
            <person name="Le Bivic A."/>
            <person name="Borchiellini C."/>
            <person name="Claverie J.M."/>
            <person name="Renard E."/>
        </authorList>
    </citation>
    <scope>NUCLEOTIDE SEQUENCE [LARGE SCALE GENOMIC DNA]</scope>
    <source>
        <strain evidence="3">SPO-2</strain>
    </source>
</reference>
<evidence type="ECO:0000313" key="3">
    <source>
        <dbReference type="EMBL" id="KAI6658092.1"/>
    </source>
</evidence>
<accession>A0AAV7KAC4</accession>
<feature type="region of interest" description="Disordered" evidence="2">
    <location>
        <begin position="138"/>
        <end position="210"/>
    </location>
</feature>
<dbReference type="AlphaFoldDB" id="A0AAV7KAC4"/>
<name>A0AAV7KAC4_9METZ</name>
<protein>
    <submittedName>
        <fullName evidence="3">Uncharacterized protein</fullName>
    </submittedName>
</protein>
<dbReference type="Proteomes" id="UP001165289">
    <property type="component" value="Unassembled WGS sequence"/>
</dbReference>
<keyword evidence="4" id="KW-1185">Reference proteome</keyword>
<feature type="compositionally biased region" description="Basic and acidic residues" evidence="2">
    <location>
        <begin position="201"/>
        <end position="210"/>
    </location>
</feature>
<feature type="compositionally biased region" description="Polar residues" evidence="2">
    <location>
        <begin position="147"/>
        <end position="157"/>
    </location>
</feature>
<dbReference type="EMBL" id="JAKMXF010000110">
    <property type="protein sequence ID" value="KAI6658092.1"/>
    <property type="molecule type" value="Genomic_DNA"/>
</dbReference>
<sequence length="210" mass="24776">MATASECSDTDETTSVNIFTEMRTELDQKFTEFDNLLKDHKKHLQTKIDNLELEYENKNKQIEINTQILTDLHQQTETKLGDSLVDLQQKMLQQIRNKLQNIHLECKHQKQLRFNLYWNQEDITGIVNSIDLELAPIKVPDPPVSPGKSSENTSLQDDQTDPPYKTNSDYQSAEAPMYYDTYSWNGQYNRKDNRGHRGRYRDRYTYDNNY</sequence>
<proteinExistence type="predicted"/>
<evidence type="ECO:0000256" key="2">
    <source>
        <dbReference type="SAM" id="MobiDB-lite"/>
    </source>
</evidence>